<name>A0A7S3Z7F1_9EUKA</name>
<feature type="compositionally biased region" description="Basic and acidic residues" evidence="5">
    <location>
        <begin position="631"/>
        <end position="644"/>
    </location>
</feature>
<feature type="compositionally biased region" description="Polar residues" evidence="5">
    <location>
        <begin position="1046"/>
        <end position="1056"/>
    </location>
</feature>
<evidence type="ECO:0000256" key="1">
    <source>
        <dbReference type="ARBA" id="ARBA00022723"/>
    </source>
</evidence>
<evidence type="ECO:0000259" key="6">
    <source>
        <dbReference type="PROSITE" id="PS52027"/>
    </source>
</evidence>
<keyword evidence="2 4" id="KW-0863">Zinc-finger</keyword>
<evidence type="ECO:0000256" key="3">
    <source>
        <dbReference type="ARBA" id="ARBA00022833"/>
    </source>
</evidence>
<organism evidence="7">
    <name type="scientific">Lotharella globosa</name>
    <dbReference type="NCBI Taxonomy" id="91324"/>
    <lineage>
        <taxon>Eukaryota</taxon>
        <taxon>Sar</taxon>
        <taxon>Rhizaria</taxon>
        <taxon>Cercozoa</taxon>
        <taxon>Chlorarachniophyceae</taxon>
        <taxon>Lotharella</taxon>
    </lineage>
</organism>
<dbReference type="Pfam" id="PF13913">
    <property type="entry name" value="zf-C2HC_2"/>
    <property type="match status" value="1"/>
</dbReference>
<feature type="region of interest" description="Disordered" evidence="5">
    <location>
        <begin position="955"/>
        <end position="1096"/>
    </location>
</feature>
<feature type="compositionally biased region" description="Basic and acidic residues" evidence="5">
    <location>
        <begin position="32"/>
        <end position="50"/>
    </location>
</feature>
<feature type="compositionally biased region" description="Basic residues" evidence="5">
    <location>
        <begin position="958"/>
        <end position="967"/>
    </location>
</feature>
<keyword evidence="1" id="KW-0479">Metal-binding</keyword>
<feature type="region of interest" description="Disordered" evidence="5">
    <location>
        <begin position="596"/>
        <end position="708"/>
    </location>
</feature>
<dbReference type="Gene3D" id="3.30.160.60">
    <property type="entry name" value="Classic Zinc Finger"/>
    <property type="match status" value="1"/>
</dbReference>
<accession>A0A7S3Z7F1</accession>
<dbReference type="InterPro" id="IPR049899">
    <property type="entry name" value="Znf_C2HC_C3H"/>
</dbReference>
<feature type="compositionally biased region" description="Basic and acidic residues" evidence="5">
    <location>
        <begin position="1166"/>
        <end position="1176"/>
    </location>
</feature>
<feature type="region of interest" description="Disordered" evidence="5">
    <location>
        <begin position="1"/>
        <end position="105"/>
    </location>
</feature>
<feature type="compositionally biased region" description="Basic and acidic residues" evidence="5">
    <location>
        <begin position="674"/>
        <end position="684"/>
    </location>
</feature>
<feature type="region of interest" description="Disordered" evidence="5">
    <location>
        <begin position="489"/>
        <end position="525"/>
    </location>
</feature>
<protein>
    <recommendedName>
        <fullName evidence="6">C2HC/C3H-type domain-containing protein</fullName>
    </recommendedName>
</protein>
<feature type="region of interest" description="Disordered" evidence="5">
    <location>
        <begin position="725"/>
        <end position="749"/>
    </location>
</feature>
<feature type="compositionally biased region" description="Polar residues" evidence="5">
    <location>
        <begin position="1028"/>
        <end position="1037"/>
    </location>
</feature>
<gene>
    <name evidence="7" type="ORF">LGLO00237_LOCUS25830</name>
</gene>
<feature type="compositionally biased region" description="Polar residues" evidence="5">
    <location>
        <begin position="1069"/>
        <end position="1078"/>
    </location>
</feature>
<feature type="compositionally biased region" description="Polar residues" evidence="5">
    <location>
        <begin position="1"/>
        <end position="10"/>
    </location>
</feature>
<proteinExistence type="predicted"/>
<feature type="domain" description="C2HC/C3H-type" evidence="6">
    <location>
        <begin position="927"/>
        <end position="956"/>
    </location>
</feature>
<dbReference type="AlphaFoldDB" id="A0A7S3Z7F1"/>
<feature type="compositionally biased region" description="Polar residues" evidence="5">
    <location>
        <begin position="361"/>
        <end position="371"/>
    </location>
</feature>
<evidence type="ECO:0000256" key="2">
    <source>
        <dbReference type="ARBA" id="ARBA00022771"/>
    </source>
</evidence>
<dbReference type="PROSITE" id="PS52027">
    <property type="entry name" value="ZF_C2HC_C3H"/>
    <property type="match status" value="1"/>
</dbReference>
<dbReference type="EMBL" id="HBIV01036171">
    <property type="protein sequence ID" value="CAE0674056.1"/>
    <property type="molecule type" value="Transcribed_RNA"/>
</dbReference>
<sequence>MSQEDSSYRFQRSIHRKREHYGSRTPENYLGEAKDTRMWKGNERARDDYGKLQGGIPTHGGTRGSQDAEYRNIQYPAQRSGGGSNSLHPPRASYQTDYSMDSPEKDPFGTFAGTLGKTHQNLAQRLQQFNMSGGSFEDMANYHQAIEQLGYVDKKAKSELLQLQKAKSRTRRGSDERATSKGNVDPEATDGGSFVGPGGSNAAGLQKNSGHPGTSSKSRANGSIRSSFDVNNYSTWGSAAAGLVGSEWAKDDLTPAEGLSLNSRKDLDLATKDRGKSKGSFGTSADSRGFGLEDGRATMGSEAFNNEYGLDEDPFGFSPVASKAASPRQAKAGGGIDEKHMWEQTTGGTPEIQAPDFEISNGHSGYMQASSGFGLPSSSAASVEVPSARRPVLANPPEDLSTADFALSNGGRGSRVSQDMAGSRRMKRPITQQSSGFGLPDSTAESVDFSSSKRREQDRPAAQPRNPRRTNMLAAPTDQLSTEDFALSNGRSVAHDSPSASQFKVKASMASSTAGKSGVSGRRRVPLERVRRSQSAFEVSQTTAASDILRTSQSTPGSSHANLREVGARVSATAMQPHELGTNDFNHEVAGHPRWEMTGDSHEGHAEWRVSSSGEMAREGDGDVGVKAQHTGHDQDLGGRRSQSDVHAPAGKRNGSGFPAPNRKIARPTSGSQRRREMKREAGRRAGLGAPRRRFPIPASPKSLQGAEDAEMAYNADEFIDYDADSKENHTPVAGSKQFSRPGSKAFPRRVSRIDTTELAESVRPSTEQRAAVGPGARAWGSPRYYETGYPKHGRRRPLGTEQGPVCIPLRLHLDTFKQNASPPFGTRELPKPALGGARPLGFGPDGFRLASPASHMISAGLPTGQTLESPHGSLMSPESSDTSGGTFGKGRYNYRRVSGNQRPILRPPLVDGKPKPVEGDGTSSGILKACSHCGRKFNLQSLAKHEPVCQKVFAGRRQNHARKSRSAKPNERIPVELPPLHRSPRDNRSAGGSQCSSPPGSGRRNSTGSAQGRRTPTSGRHSDRGATPTSGRSTTGAAAERELQSRPNSAGSSVAGSPRPANLPKMTGSVSTGQPRTRPTAHRGSRRRFGRSTVVKKEQNEGYVCSMCGAPQRTQDWCMQCGSNFKHSPPILPRGHNRTRSVGSSSKAKSLSRDSRLSSRRRRESPREKGKELSKATRTRISRKKGASGISRKTFST</sequence>
<evidence type="ECO:0000256" key="4">
    <source>
        <dbReference type="PROSITE-ProRule" id="PRU01371"/>
    </source>
</evidence>
<dbReference type="GO" id="GO:0008270">
    <property type="term" value="F:zinc ion binding"/>
    <property type="evidence" value="ECO:0007669"/>
    <property type="project" value="UniProtKB-KW"/>
</dbReference>
<evidence type="ECO:0000256" key="5">
    <source>
        <dbReference type="SAM" id="MobiDB-lite"/>
    </source>
</evidence>
<feature type="compositionally biased region" description="Low complexity" evidence="5">
    <location>
        <begin position="1141"/>
        <end position="1150"/>
    </location>
</feature>
<feature type="compositionally biased region" description="Polar residues" evidence="5">
    <location>
        <begin position="1004"/>
        <end position="1020"/>
    </location>
</feature>
<feature type="compositionally biased region" description="Basic residues" evidence="5">
    <location>
        <begin position="1178"/>
        <end position="1187"/>
    </location>
</feature>
<feature type="region of interest" description="Disordered" evidence="5">
    <location>
        <begin position="163"/>
        <end position="224"/>
    </location>
</feature>
<keyword evidence="3" id="KW-0862">Zinc</keyword>
<feature type="compositionally biased region" description="Low complexity" evidence="5">
    <location>
        <begin position="990"/>
        <end position="1003"/>
    </location>
</feature>
<feature type="region of interest" description="Disordered" evidence="5">
    <location>
        <begin position="866"/>
        <end position="922"/>
    </location>
</feature>
<feature type="region of interest" description="Disordered" evidence="5">
    <location>
        <begin position="346"/>
        <end position="379"/>
    </location>
</feature>
<feature type="compositionally biased region" description="Basic and acidic residues" evidence="5">
    <location>
        <begin position="596"/>
        <end position="608"/>
    </location>
</feature>
<feature type="compositionally biased region" description="Polar residues" evidence="5">
    <location>
        <begin position="206"/>
        <end position="224"/>
    </location>
</feature>
<feature type="region of interest" description="Disordered" evidence="5">
    <location>
        <begin position="1127"/>
        <end position="1198"/>
    </location>
</feature>
<feature type="region of interest" description="Disordered" evidence="5">
    <location>
        <begin position="391"/>
        <end position="477"/>
    </location>
</feature>
<feature type="region of interest" description="Disordered" evidence="5">
    <location>
        <begin position="270"/>
        <end position="292"/>
    </location>
</feature>
<reference evidence="7" key="1">
    <citation type="submission" date="2021-01" db="EMBL/GenBank/DDBJ databases">
        <authorList>
            <person name="Corre E."/>
            <person name="Pelletier E."/>
            <person name="Niang G."/>
            <person name="Scheremetjew M."/>
            <person name="Finn R."/>
            <person name="Kale V."/>
            <person name="Holt S."/>
            <person name="Cochrane G."/>
            <person name="Meng A."/>
            <person name="Brown T."/>
            <person name="Cohen L."/>
        </authorList>
    </citation>
    <scope>NUCLEOTIDE SEQUENCE</scope>
    <source>
        <strain evidence="7">CCCM811</strain>
    </source>
</reference>
<feature type="compositionally biased region" description="Basic residues" evidence="5">
    <location>
        <begin position="1080"/>
        <end position="1091"/>
    </location>
</feature>
<evidence type="ECO:0000313" key="7">
    <source>
        <dbReference type="EMBL" id="CAE0674056.1"/>
    </source>
</evidence>